<dbReference type="Proteomes" id="UP000035036">
    <property type="component" value="Chromosome"/>
</dbReference>
<organism evidence="3 4">
    <name type="scientific">Geoalkalibacter subterraneus</name>
    <dbReference type="NCBI Taxonomy" id="483547"/>
    <lineage>
        <taxon>Bacteria</taxon>
        <taxon>Pseudomonadati</taxon>
        <taxon>Thermodesulfobacteriota</taxon>
        <taxon>Desulfuromonadia</taxon>
        <taxon>Desulfuromonadales</taxon>
        <taxon>Geoalkalibacteraceae</taxon>
        <taxon>Geoalkalibacter</taxon>
    </lineage>
</organism>
<dbReference type="CDD" id="cd00102">
    <property type="entry name" value="IPT"/>
    <property type="match status" value="1"/>
</dbReference>
<dbReference type="InterPro" id="IPR002909">
    <property type="entry name" value="IPT_dom"/>
</dbReference>
<dbReference type="HOGENOM" id="CLU_879290_0_0_7"/>
<evidence type="ECO:0000313" key="3">
    <source>
        <dbReference type="EMBL" id="AJF06982.1"/>
    </source>
</evidence>
<name>A0A0B5FFR1_9BACT</name>
<dbReference type="InterPro" id="IPR014756">
    <property type="entry name" value="Ig_E-set"/>
</dbReference>
<dbReference type="InterPro" id="IPR013783">
    <property type="entry name" value="Ig-like_fold"/>
</dbReference>
<keyword evidence="4" id="KW-1185">Reference proteome</keyword>
<feature type="domain" description="IPT/TIG" evidence="2">
    <location>
        <begin position="109"/>
        <end position="178"/>
    </location>
</feature>
<reference evidence="3 4" key="1">
    <citation type="journal article" date="2015" name="Genome Announc.">
        <title>Genomes of Geoalkalibacter ferrihydriticus Z-0531T and Geoalkalibacter subterraneus Red1T, Two Haloalkaliphilic Metal-Reducing Deltaproteobacteria.</title>
        <authorList>
            <person name="Badalamenti J.P."/>
            <person name="Krajmalnik-Brown R."/>
            <person name="Torres C.I."/>
            <person name="Bond D.R."/>
        </authorList>
    </citation>
    <scope>NUCLEOTIDE SEQUENCE [LARGE SCALE GENOMIC DNA]</scope>
    <source>
        <strain evidence="3 4">Red1</strain>
    </source>
</reference>
<protein>
    <recommendedName>
        <fullName evidence="2">IPT/TIG domain-containing protein</fullName>
    </recommendedName>
</protein>
<feature type="domain" description="IPT/TIG" evidence="2">
    <location>
        <begin position="23"/>
        <end position="92"/>
    </location>
</feature>
<dbReference type="AlphaFoldDB" id="A0A0B5FFR1"/>
<dbReference type="Pfam" id="PF01833">
    <property type="entry name" value="TIG"/>
    <property type="match status" value="2"/>
</dbReference>
<dbReference type="SUPFAM" id="SSF81296">
    <property type="entry name" value="E set domains"/>
    <property type="match status" value="2"/>
</dbReference>
<dbReference type="STRING" id="483547.GSUB_10995"/>
<accession>A0A0B5FFR1</accession>
<dbReference type="EMBL" id="CP010311">
    <property type="protein sequence ID" value="AJF06982.1"/>
    <property type="molecule type" value="Genomic_DNA"/>
</dbReference>
<dbReference type="OrthoDB" id="5401363at2"/>
<feature type="chain" id="PRO_5002115420" description="IPT/TIG domain-containing protein" evidence="1">
    <location>
        <begin position="22"/>
        <end position="282"/>
    </location>
</feature>
<evidence type="ECO:0000313" key="4">
    <source>
        <dbReference type="Proteomes" id="UP000035036"/>
    </source>
</evidence>
<evidence type="ECO:0000256" key="1">
    <source>
        <dbReference type="SAM" id="SignalP"/>
    </source>
</evidence>
<dbReference type="KEGG" id="gsb:GSUB_10995"/>
<evidence type="ECO:0000259" key="2">
    <source>
        <dbReference type="Pfam" id="PF01833"/>
    </source>
</evidence>
<dbReference type="Gene3D" id="2.60.40.10">
    <property type="entry name" value="Immunoglobulins"/>
    <property type="match status" value="2"/>
</dbReference>
<sequence>MHRMMSALILLVSFLSVSSFSAEIVSLAPNTGEPGTKVTLKGGPFSPESRIEFGGEALSPRLLSESRVTFLVPEVPAGDYRITVRDGQESNDSVFFFRVTDPAPWVHEVSPSDIDICSLDGERRITIEGRNFHTEAQVLLDDAAIQPQQITAEQIVVQLPELEGGRHLLQVVNPDGSRTLPQALRVNSIPEIHSASSGEDHVNSYQVILTGKNFQYDSHLRVNGKRVEKAAQQRPGADALEYVDCTTLIYTRYPVSRELRRISLQVVNPGGEQSPVFHATMP</sequence>
<feature type="signal peptide" evidence="1">
    <location>
        <begin position="1"/>
        <end position="21"/>
    </location>
</feature>
<gene>
    <name evidence="3" type="ORF">GSUB_10995</name>
</gene>
<keyword evidence="1" id="KW-0732">Signal</keyword>
<proteinExistence type="predicted"/>